<organism evidence="6 7">
    <name type="scientific">Cadophora malorum</name>
    <dbReference type="NCBI Taxonomy" id="108018"/>
    <lineage>
        <taxon>Eukaryota</taxon>
        <taxon>Fungi</taxon>
        <taxon>Dikarya</taxon>
        <taxon>Ascomycota</taxon>
        <taxon>Pezizomycotina</taxon>
        <taxon>Leotiomycetes</taxon>
        <taxon>Helotiales</taxon>
        <taxon>Ploettnerulaceae</taxon>
        <taxon>Cadophora</taxon>
    </lineage>
</organism>
<evidence type="ECO:0000256" key="1">
    <source>
        <dbReference type="ARBA" id="ARBA00008060"/>
    </source>
</evidence>
<comment type="caution">
    <text evidence="6">The sequence shown here is derived from an EMBL/GenBank/DDBJ whole genome shotgun (WGS) entry which is preliminary data.</text>
</comment>
<feature type="region of interest" description="Disordered" evidence="5">
    <location>
        <begin position="143"/>
        <end position="232"/>
    </location>
</feature>
<feature type="compositionally biased region" description="Polar residues" evidence="5">
    <location>
        <begin position="197"/>
        <end position="219"/>
    </location>
</feature>
<protein>
    <recommendedName>
        <fullName evidence="8">Swi5-domain-containing protein</fullName>
    </recommendedName>
</protein>
<feature type="compositionally biased region" description="Acidic residues" evidence="5">
    <location>
        <begin position="456"/>
        <end position="466"/>
    </location>
</feature>
<feature type="region of interest" description="Disordered" evidence="5">
    <location>
        <begin position="539"/>
        <end position="577"/>
    </location>
</feature>
<accession>A0A8H7W6B5</accession>
<evidence type="ECO:0000256" key="4">
    <source>
        <dbReference type="SAM" id="Coils"/>
    </source>
</evidence>
<feature type="compositionally biased region" description="Gly residues" evidence="5">
    <location>
        <begin position="87"/>
        <end position="96"/>
    </location>
</feature>
<keyword evidence="2" id="KW-0227">DNA damage</keyword>
<evidence type="ECO:0000256" key="2">
    <source>
        <dbReference type="ARBA" id="ARBA00022763"/>
    </source>
</evidence>
<dbReference type="Gene3D" id="1.20.5.170">
    <property type="match status" value="1"/>
</dbReference>
<evidence type="ECO:0000256" key="5">
    <source>
        <dbReference type="SAM" id="MobiDB-lite"/>
    </source>
</evidence>
<feature type="region of interest" description="Disordered" evidence="5">
    <location>
        <begin position="447"/>
        <end position="475"/>
    </location>
</feature>
<dbReference type="GO" id="GO:0000709">
    <property type="term" value="P:meiotic joint molecule formation"/>
    <property type="evidence" value="ECO:0007669"/>
    <property type="project" value="TreeGrafter"/>
</dbReference>
<dbReference type="PANTHER" id="PTHR28529">
    <property type="entry name" value="DNA REPAIR PROTEIN SWI5 HOMOLOG"/>
    <property type="match status" value="1"/>
</dbReference>
<feature type="region of interest" description="Disordered" evidence="5">
    <location>
        <begin position="1"/>
        <end position="24"/>
    </location>
</feature>
<feature type="coiled-coil region" evidence="4">
    <location>
        <begin position="592"/>
        <end position="619"/>
    </location>
</feature>
<feature type="compositionally biased region" description="Polar residues" evidence="5">
    <location>
        <begin position="568"/>
        <end position="577"/>
    </location>
</feature>
<keyword evidence="7" id="KW-1185">Reference proteome</keyword>
<dbReference type="EMBL" id="JAFJYH010000169">
    <property type="protein sequence ID" value="KAG4416952.1"/>
    <property type="molecule type" value="Genomic_DNA"/>
</dbReference>
<comment type="similarity">
    <text evidence="1">Belongs to the SWI5/SAE3 family.</text>
</comment>
<feature type="compositionally biased region" description="Basic and acidic residues" evidence="5">
    <location>
        <begin position="548"/>
        <end position="567"/>
    </location>
</feature>
<keyword evidence="4" id="KW-0175">Coiled coil</keyword>
<sequence>MILDELSSAEMTPVEEMGGEGRDLGLGSAIGLRGAVSVGGGGGGIGSLDVDELVVREGERRGEVEDQGIRQGEDEDVMGDGEKHGTGENGDGGGGGSEEEIALSDAVKDRSDLEREENELPVLRDTGDVDAEQDCLAEKKLLRSEIPDSEADTDEAIGPVKGTVESKIQHPEMDEGDDGQDIPSMGDTPEDLDGEQNVETAATTSSLKVEHSTVASNDETTQRPETEALPVHSVHQESSAVSFVDDEALIILPHFTTSDLQPTHTPTKTRTQEEEIVNSHFADAVAVMSDVGGGTQDVMSSLEQAALREGDIDMEFSGKEGCEVLPTGEIEIVHESVTMAEAVTEDGFLVSQPREDIPSETANVHVEPISLPIQTVLEDSLVSEPHLAAQKEENVPDSTKDEDVMMSDDLSEIQQSAAKEPIDPAREAGLAGVEETRIIAPIVSASTTTTARSIPDSDDDEEELPDADPIYKSKENVGSKLRAPVVSTPTTNELAVEAQIFEPSSSLETTHISKPHLPPKTLMTSFKAPILSTAISPTFTESTTSASKPRDTISRPSKGGDEKEKTTSKTFPASETSQNKDVLMAELKAIKIASIQARNASLEAEIKKKRARLEEVTKELKYPAAETVKNHIKLLHDYNDIRDVGQGLVGMIADNRGVRIGELYEEFGVGLKD</sequence>
<feature type="compositionally biased region" description="Basic and acidic residues" evidence="5">
    <location>
        <begin position="56"/>
        <end position="72"/>
    </location>
</feature>
<name>A0A8H7W6B5_9HELO</name>
<reference evidence="6" key="1">
    <citation type="submission" date="2021-02" db="EMBL/GenBank/DDBJ databases">
        <title>Genome sequence Cadophora malorum strain M34.</title>
        <authorList>
            <person name="Stefanovic E."/>
            <person name="Vu D."/>
            <person name="Scully C."/>
            <person name="Dijksterhuis J."/>
            <person name="Roader J."/>
            <person name="Houbraken J."/>
        </authorList>
    </citation>
    <scope>NUCLEOTIDE SEQUENCE</scope>
    <source>
        <strain evidence="6">M34</strain>
    </source>
</reference>
<dbReference type="InterPro" id="IPR010760">
    <property type="entry name" value="DNA-repair_Swi5"/>
</dbReference>
<dbReference type="GO" id="GO:0034974">
    <property type="term" value="C:Swi5-Swi2 complex"/>
    <property type="evidence" value="ECO:0007669"/>
    <property type="project" value="TreeGrafter"/>
</dbReference>
<dbReference type="Proteomes" id="UP000664132">
    <property type="component" value="Unassembled WGS sequence"/>
</dbReference>
<dbReference type="Pfam" id="PF07061">
    <property type="entry name" value="Swi5"/>
    <property type="match status" value="1"/>
</dbReference>
<feature type="region of interest" description="Disordered" evidence="5">
    <location>
        <begin position="56"/>
        <end position="118"/>
    </location>
</feature>
<gene>
    <name evidence="6" type="ORF">IFR04_009896</name>
</gene>
<evidence type="ECO:0000256" key="3">
    <source>
        <dbReference type="ARBA" id="ARBA00023204"/>
    </source>
</evidence>
<evidence type="ECO:0000313" key="7">
    <source>
        <dbReference type="Proteomes" id="UP000664132"/>
    </source>
</evidence>
<dbReference type="OrthoDB" id="255837at2759"/>
<evidence type="ECO:0008006" key="8">
    <source>
        <dbReference type="Google" id="ProtNLM"/>
    </source>
</evidence>
<dbReference type="GO" id="GO:0010772">
    <property type="term" value="P:meiotic DNA recombinase assembly involved in reciprocal meiotic recombination"/>
    <property type="evidence" value="ECO:0007669"/>
    <property type="project" value="TreeGrafter"/>
</dbReference>
<keyword evidence="3" id="KW-0234">DNA repair</keyword>
<dbReference type="GO" id="GO:0032798">
    <property type="term" value="C:Swi5-Sfr1 complex"/>
    <property type="evidence" value="ECO:0007669"/>
    <property type="project" value="TreeGrafter"/>
</dbReference>
<evidence type="ECO:0000313" key="6">
    <source>
        <dbReference type="EMBL" id="KAG4416952.1"/>
    </source>
</evidence>
<dbReference type="AlphaFoldDB" id="A0A8H7W6B5"/>
<dbReference type="PANTHER" id="PTHR28529:SF2">
    <property type="entry name" value="DNA REPAIR PROTEIN SWI5 HOMOLOG"/>
    <property type="match status" value="1"/>
</dbReference>
<proteinExistence type="inferred from homology"/>